<evidence type="ECO:0000313" key="4">
    <source>
        <dbReference type="EMBL" id="OSM05052.1"/>
    </source>
</evidence>
<dbReference type="EMBL" id="LVJN01000018">
    <property type="protein sequence ID" value="OSM05052.1"/>
    <property type="molecule type" value="Genomic_DNA"/>
</dbReference>
<dbReference type="InterPro" id="IPR039459">
    <property type="entry name" value="RepB-like_DNA_primase_dom"/>
</dbReference>
<feature type="domain" description="NrS-1 polymerase-like helicase" evidence="3">
    <location>
        <begin position="412"/>
        <end position="520"/>
    </location>
</feature>
<organism evidence="4 5">
    <name type="scientific">Magnetofaba australis IT-1</name>
    <dbReference type="NCBI Taxonomy" id="1434232"/>
    <lineage>
        <taxon>Bacteria</taxon>
        <taxon>Pseudomonadati</taxon>
        <taxon>Pseudomonadota</taxon>
        <taxon>Magnetococcia</taxon>
        <taxon>Magnetococcales</taxon>
        <taxon>Magnetococcaceae</taxon>
        <taxon>Magnetofaba</taxon>
    </lineage>
</organism>
<dbReference type="AlphaFoldDB" id="A0A1Y2K5S2"/>
<feature type="region of interest" description="Disordered" evidence="1">
    <location>
        <begin position="247"/>
        <end position="267"/>
    </location>
</feature>
<dbReference type="SUPFAM" id="SSF52540">
    <property type="entry name" value="P-loop containing nucleoside triphosphate hydrolases"/>
    <property type="match status" value="1"/>
</dbReference>
<name>A0A1Y2K5S2_9PROT</name>
<dbReference type="Proteomes" id="UP000194003">
    <property type="component" value="Unassembled WGS sequence"/>
</dbReference>
<dbReference type="Gene3D" id="3.30.70.1790">
    <property type="entry name" value="RepB DNA-primase, N-terminal domain"/>
    <property type="match status" value="1"/>
</dbReference>
<accession>A0A1Y2K5S2</accession>
<gene>
    <name evidence="4" type="ORF">MAIT1_03185</name>
</gene>
<sequence length="697" mass="77118">MTTLGKESCVFQTFSDKKGAGGGDPLARAVTGNVDNLLPDLSNLDEAGAGIFLQINEGPERGNQHITDVTALFVDTDGAPLEPILDAMPTPHILVQSSPDKYHVYWRVSDCPLDSFKEVQKRLANAFGTDPSVCDLSRVMRVPGSWHRKTDSPFQVEMVEDDLPPYPLAKIEAALKRVERISLPESIQTIFDELRNAQPGDRNNTLNRVAYACGQQSASLDTDPREELRKIAKSIGLDDGEINATIESGFTSGQGSPQRSVPEKGEEDLNDKHAIAMIEGKAVIINEGSDGAISFSSKADFNVATASMKPQPDPHNPNRTISAADAWIKSPFRRFYERVVFDPSEKCPVEHYNLWRGFAVEPSGNHEACQPFLDHIKNVICSGNDVHYNYLISWMADAVQNPGKRPGVAVVLLGGRGTGKGMFAKHFGSLFGGHYRQLVQPRHLTGNFNSHLKDALMVFADEAFWGGNVKEEGPLKALITEDQLMIEPKGVNSFAIQNHIHLIMATNNAWAVPAGIDERRFFCLEVSDSMKQDHEYFGALDEAMMNGGIEALLGFLLEWPLEGVNLRQVPQTDALKFQKDLSMSPLQRFWQQLLADGFLPGEEVGEELPWDDEPVSIATDELRILLKQFCQEHGITRTPSPAEVGKTLNQLCPGMTKTRPRTNNSKRKQHYTLPVLDECRYAFELAMGGAPIDWNAV</sequence>
<evidence type="ECO:0000256" key="1">
    <source>
        <dbReference type="SAM" id="MobiDB-lite"/>
    </source>
</evidence>
<evidence type="ECO:0000313" key="5">
    <source>
        <dbReference type="Proteomes" id="UP000194003"/>
    </source>
</evidence>
<protein>
    <submittedName>
        <fullName evidence="4">Uncharacterized protein</fullName>
    </submittedName>
</protein>
<comment type="caution">
    <text evidence="4">The sequence shown here is derived from an EMBL/GenBank/DDBJ whole genome shotgun (WGS) entry which is preliminary data.</text>
</comment>
<dbReference type="Pfam" id="PF19263">
    <property type="entry name" value="DUF5906"/>
    <property type="match status" value="1"/>
</dbReference>
<dbReference type="InterPro" id="IPR045455">
    <property type="entry name" value="NrS-1_pol-like_helicase"/>
</dbReference>
<feature type="compositionally biased region" description="Polar residues" evidence="1">
    <location>
        <begin position="247"/>
        <end position="259"/>
    </location>
</feature>
<reference evidence="4 5" key="1">
    <citation type="journal article" date="2016" name="BMC Genomics">
        <title>Combined genomic and structural analyses of a cultured magnetotactic bacterium reveals its niche adaptation to a dynamic environment.</title>
        <authorList>
            <person name="Araujo A.C."/>
            <person name="Morillo V."/>
            <person name="Cypriano J."/>
            <person name="Teixeira L.C."/>
            <person name="Leao P."/>
            <person name="Lyra S."/>
            <person name="Almeida L.G."/>
            <person name="Bazylinski D.A."/>
            <person name="Vasconcellos A.T."/>
            <person name="Abreu F."/>
            <person name="Lins U."/>
        </authorList>
    </citation>
    <scope>NUCLEOTIDE SEQUENCE [LARGE SCALE GENOMIC DNA]</scope>
    <source>
        <strain evidence="4 5">IT-1</strain>
    </source>
</reference>
<evidence type="ECO:0000259" key="2">
    <source>
        <dbReference type="Pfam" id="PF16793"/>
    </source>
</evidence>
<evidence type="ECO:0000259" key="3">
    <source>
        <dbReference type="Pfam" id="PF19263"/>
    </source>
</evidence>
<feature type="domain" description="RepB-like DNA primase" evidence="2">
    <location>
        <begin position="72"/>
        <end position="150"/>
    </location>
</feature>
<dbReference type="STRING" id="1434232.MAIT1_03185"/>
<dbReference type="Pfam" id="PF16793">
    <property type="entry name" value="RepB_primase"/>
    <property type="match status" value="1"/>
</dbReference>
<dbReference type="InterPro" id="IPR027417">
    <property type="entry name" value="P-loop_NTPase"/>
</dbReference>
<dbReference type="Gene3D" id="3.40.50.300">
    <property type="entry name" value="P-loop containing nucleotide triphosphate hydrolases"/>
    <property type="match status" value="1"/>
</dbReference>
<keyword evidence="5" id="KW-1185">Reference proteome</keyword>
<proteinExistence type="predicted"/>